<dbReference type="EMBL" id="CP095071">
    <property type="protein sequence ID" value="UOQ84620.1"/>
    <property type="molecule type" value="Genomic_DNA"/>
</dbReference>
<dbReference type="PROSITE" id="PS51257">
    <property type="entry name" value="PROKAR_LIPOPROTEIN"/>
    <property type="match status" value="1"/>
</dbReference>
<sequence length="64" mass="7023">MKKSIILFFVYSILLITFSACGTKSDSEPIFQSSNIEINDVQNTDSGNSNSSYSIIGNFVSSVY</sequence>
<reference evidence="2 3" key="1">
    <citation type="submission" date="2022-04" db="EMBL/GenBank/DDBJ databases">
        <title>Gracilibacillus sp. isolated from saltern.</title>
        <authorList>
            <person name="Won M."/>
            <person name="Lee C.-M."/>
            <person name="Woen H.-Y."/>
            <person name="Kwon S.-W."/>
        </authorList>
    </citation>
    <scope>NUCLEOTIDE SEQUENCE [LARGE SCALE GENOMIC DNA]</scope>
    <source>
        <strain evidence="2 3">SSPM10-3</strain>
    </source>
</reference>
<evidence type="ECO:0000256" key="1">
    <source>
        <dbReference type="SAM" id="SignalP"/>
    </source>
</evidence>
<dbReference type="Proteomes" id="UP000831537">
    <property type="component" value="Chromosome"/>
</dbReference>
<keyword evidence="1" id="KW-0732">Signal</keyword>
<keyword evidence="3" id="KW-1185">Reference proteome</keyword>
<gene>
    <name evidence="2" type="ORF">MUN87_18455</name>
</gene>
<evidence type="ECO:0000313" key="3">
    <source>
        <dbReference type="Proteomes" id="UP000831537"/>
    </source>
</evidence>
<feature type="chain" id="PRO_5046053767" evidence="1">
    <location>
        <begin position="23"/>
        <end position="64"/>
    </location>
</feature>
<proteinExistence type="predicted"/>
<name>A0ABY4GKY5_9BACI</name>
<protein>
    <submittedName>
        <fullName evidence="2">Uncharacterized protein</fullName>
    </submittedName>
</protein>
<dbReference type="RefSeq" id="WP_244742635.1">
    <property type="nucleotide sequence ID" value="NZ_CP095071.1"/>
</dbReference>
<organism evidence="2 3">
    <name type="scientific">Gracilibacillus salinarum</name>
    <dbReference type="NCBI Taxonomy" id="2932255"/>
    <lineage>
        <taxon>Bacteria</taxon>
        <taxon>Bacillati</taxon>
        <taxon>Bacillota</taxon>
        <taxon>Bacilli</taxon>
        <taxon>Bacillales</taxon>
        <taxon>Bacillaceae</taxon>
        <taxon>Gracilibacillus</taxon>
    </lineage>
</organism>
<evidence type="ECO:0000313" key="2">
    <source>
        <dbReference type="EMBL" id="UOQ84620.1"/>
    </source>
</evidence>
<feature type="signal peptide" evidence="1">
    <location>
        <begin position="1"/>
        <end position="22"/>
    </location>
</feature>
<accession>A0ABY4GKY5</accession>